<evidence type="ECO:0000313" key="2">
    <source>
        <dbReference type="Proteomes" id="UP001164539"/>
    </source>
</evidence>
<organism evidence="1 2">
    <name type="scientific">Melia azedarach</name>
    <name type="common">Chinaberry tree</name>
    <dbReference type="NCBI Taxonomy" id="155640"/>
    <lineage>
        <taxon>Eukaryota</taxon>
        <taxon>Viridiplantae</taxon>
        <taxon>Streptophyta</taxon>
        <taxon>Embryophyta</taxon>
        <taxon>Tracheophyta</taxon>
        <taxon>Spermatophyta</taxon>
        <taxon>Magnoliopsida</taxon>
        <taxon>eudicotyledons</taxon>
        <taxon>Gunneridae</taxon>
        <taxon>Pentapetalae</taxon>
        <taxon>rosids</taxon>
        <taxon>malvids</taxon>
        <taxon>Sapindales</taxon>
        <taxon>Meliaceae</taxon>
        <taxon>Melia</taxon>
    </lineage>
</organism>
<dbReference type="EMBL" id="CM051401">
    <property type="protein sequence ID" value="KAJ4713826.1"/>
    <property type="molecule type" value="Genomic_DNA"/>
</dbReference>
<name>A0ACC1XQP6_MELAZ</name>
<evidence type="ECO:0000313" key="1">
    <source>
        <dbReference type="EMBL" id="KAJ4713826.1"/>
    </source>
</evidence>
<keyword evidence="2" id="KW-1185">Reference proteome</keyword>
<reference evidence="1 2" key="1">
    <citation type="journal article" date="2023" name="Science">
        <title>Complex scaffold remodeling in plant triterpene biosynthesis.</title>
        <authorList>
            <person name="De La Pena R."/>
            <person name="Hodgson H."/>
            <person name="Liu J.C."/>
            <person name="Stephenson M.J."/>
            <person name="Martin A.C."/>
            <person name="Owen C."/>
            <person name="Harkess A."/>
            <person name="Leebens-Mack J."/>
            <person name="Jimenez L.E."/>
            <person name="Osbourn A."/>
            <person name="Sattely E.S."/>
        </authorList>
    </citation>
    <scope>NUCLEOTIDE SEQUENCE [LARGE SCALE GENOMIC DNA]</scope>
    <source>
        <strain evidence="2">cv. JPN11</strain>
        <tissue evidence="1">Leaf</tissue>
    </source>
</reference>
<sequence length="231" mass="26038">MMFLNFVESIWFRPVSCVQPFLIRNQSIIYLSPATLRDEFGDRSILSDLGIPWQLGKAPKALILSWHPPPAGWIKANTDGLAKGNPGLSACGGLFRDTGGRFLGGFALALGHQTAFHAEIMVVILAVEIAYERGWFHLWLESDCLPIIHLLLNDSLHPPWPLQNRWMNCKLLVSKLYFRCSHTFRETNDVADALANLGLHFDTLQWWPSPPPSIQSLLSHNANGFPCYRFS</sequence>
<protein>
    <submittedName>
        <fullName evidence="1">Ribonuclease H</fullName>
    </submittedName>
</protein>
<comment type="caution">
    <text evidence="1">The sequence shown here is derived from an EMBL/GenBank/DDBJ whole genome shotgun (WGS) entry which is preliminary data.</text>
</comment>
<accession>A0ACC1XQP6</accession>
<dbReference type="Proteomes" id="UP001164539">
    <property type="component" value="Chromosome 8"/>
</dbReference>
<proteinExistence type="predicted"/>
<gene>
    <name evidence="1" type="ORF">OWV82_015870</name>
</gene>